<keyword evidence="2" id="KW-1185">Reference proteome</keyword>
<name>A0A0U5JJA5_9BACT</name>
<sequence length="103" mass="12147">MVLCQQTGRSGNRLSVFQNWNPNFMLTNNEILKSFRVVIASLPDKENCVCEIHYNNAQWVEISTETDTPIIYFYSHPVNDYWEFPLDVALEVLEKAKKRYLEE</sequence>
<proteinExistence type="predicted"/>
<accession>A0A0U5JJA5</accession>
<evidence type="ECO:0000313" key="1">
    <source>
        <dbReference type="EMBL" id="CUI18069.1"/>
    </source>
</evidence>
<dbReference type="PATRIC" id="fig|389348.3.peg.2772"/>
<dbReference type="AlphaFoldDB" id="A0A0U5JJA5"/>
<dbReference type="InParanoid" id="A0A0U5JJA5"/>
<reference evidence="2" key="1">
    <citation type="submission" date="2015-09" db="EMBL/GenBank/DDBJ databases">
        <authorList>
            <person name="Bertelli C."/>
        </authorList>
    </citation>
    <scope>NUCLEOTIDE SEQUENCE [LARGE SCALE GENOMIC DNA]</scope>
    <source>
        <strain evidence="2">KNic</strain>
        <plasmid evidence="2">pPNK</plasmid>
    </source>
</reference>
<dbReference type="Proteomes" id="UP000069902">
    <property type="component" value="Plasmid pPNK"/>
</dbReference>
<evidence type="ECO:0000313" key="2">
    <source>
        <dbReference type="Proteomes" id="UP000069902"/>
    </source>
</evidence>
<dbReference type="KEGG" id="pnl:PNK_p0015"/>
<organism evidence="1 2">
    <name type="scientific">Candidatus Protochlamydia naegleriophila</name>
    <dbReference type="NCBI Taxonomy" id="389348"/>
    <lineage>
        <taxon>Bacteria</taxon>
        <taxon>Pseudomonadati</taxon>
        <taxon>Chlamydiota</taxon>
        <taxon>Chlamydiia</taxon>
        <taxon>Parachlamydiales</taxon>
        <taxon>Parachlamydiaceae</taxon>
        <taxon>Candidatus Protochlamydia</taxon>
    </lineage>
</organism>
<gene>
    <name evidence="1" type="ORF">PNK_p0015</name>
</gene>
<protein>
    <submittedName>
        <fullName evidence="1">Uncharacterized protein</fullName>
    </submittedName>
</protein>
<geneLocation type="plasmid" evidence="2">
    <name>pPNK</name>
</geneLocation>
<dbReference type="EMBL" id="LN879503">
    <property type="protein sequence ID" value="CUI18069.1"/>
    <property type="molecule type" value="Genomic_DNA"/>
</dbReference>